<organism evidence="2 3">
    <name type="scientific">Sphingomonas immobilis</name>
    <dbReference type="NCBI Taxonomy" id="3063997"/>
    <lineage>
        <taxon>Bacteria</taxon>
        <taxon>Pseudomonadati</taxon>
        <taxon>Pseudomonadota</taxon>
        <taxon>Alphaproteobacteria</taxon>
        <taxon>Sphingomonadales</taxon>
        <taxon>Sphingomonadaceae</taxon>
        <taxon>Sphingomonas</taxon>
    </lineage>
</organism>
<reference evidence="2" key="1">
    <citation type="submission" date="2023-07" db="EMBL/GenBank/DDBJ databases">
        <authorList>
            <person name="Kim M.K."/>
        </authorList>
    </citation>
    <scope>NUCLEOTIDE SEQUENCE</scope>
    <source>
        <strain evidence="2">CA1-15</strain>
    </source>
</reference>
<dbReference type="EMBL" id="JAUQSZ010000012">
    <property type="protein sequence ID" value="MDO7843991.1"/>
    <property type="molecule type" value="Genomic_DNA"/>
</dbReference>
<dbReference type="RefSeq" id="WP_304562440.1">
    <property type="nucleotide sequence ID" value="NZ_JAUQSZ010000012.1"/>
</dbReference>
<feature type="chain" id="PRO_5046038116" evidence="1">
    <location>
        <begin position="19"/>
        <end position="181"/>
    </location>
</feature>
<name>A0ABT9A2D5_9SPHN</name>
<dbReference type="InterPro" id="IPR018673">
    <property type="entry name" value="DUF2141"/>
</dbReference>
<keyword evidence="1" id="KW-0732">Signal</keyword>
<dbReference type="Proteomes" id="UP001176468">
    <property type="component" value="Unassembled WGS sequence"/>
</dbReference>
<dbReference type="Pfam" id="PF09912">
    <property type="entry name" value="DUF2141"/>
    <property type="match status" value="1"/>
</dbReference>
<evidence type="ECO:0000256" key="1">
    <source>
        <dbReference type="SAM" id="SignalP"/>
    </source>
</evidence>
<comment type="caution">
    <text evidence="2">The sequence shown here is derived from an EMBL/GenBank/DDBJ whole genome shotgun (WGS) entry which is preliminary data.</text>
</comment>
<feature type="signal peptide" evidence="1">
    <location>
        <begin position="1"/>
        <end position="18"/>
    </location>
</feature>
<evidence type="ECO:0000313" key="2">
    <source>
        <dbReference type="EMBL" id="MDO7843991.1"/>
    </source>
</evidence>
<gene>
    <name evidence="2" type="ORF">Q5H94_16810</name>
</gene>
<sequence>MRLRLKIAAAIAATALCAGVPGGVADAHAGVLGGDSAACLGGGGPAIRVNVDGLKDRIGELKLELYPATDADFLKDDRDLIKEGKVFRRVQVPTPATGSVALCIKAPTPGTYALLFTHNRDGKNKFNFWADGAGFPSNARLGRARPKLTMATITVPNGLVTTDIHAQYLRGLGGFAPIKGS</sequence>
<protein>
    <submittedName>
        <fullName evidence="2">DUF2141 domain-containing protein</fullName>
    </submittedName>
</protein>
<evidence type="ECO:0000313" key="3">
    <source>
        <dbReference type="Proteomes" id="UP001176468"/>
    </source>
</evidence>
<keyword evidence="3" id="KW-1185">Reference proteome</keyword>
<accession>A0ABT9A2D5</accession>
<proteinExistence type="predicted"/>